<dbReference type="GO" id="GO:0005886">
    <property type="term" value="C:plasma membrane"/>
    <property type="evidence" value="ECO:0007669"/>
    <property type="project" value="UniProtKB-SubCell"/>
</dbReference>
<dbReference type="GO" id="GO:1990961">
    <property type="term" value="P:xenobiotic detoxification by transmembrane export across the plasma membrane"/>
    <property type="evidence" value="ECO:0007669"/>
    <property type="project" value="InterPro"/>
</dbReference>
<dbReference type="InterPro" id="IPR020846">
    <property type="entry name" value="MFS_dom"/>
</dbReference>
<evidence type="ECO:0000256" key="2">
    <source>
        <dbReference type="ARBA" id="ARBA00006236"/>
    </source>
</evidence>
<comment type="similarity">
    <text evidence="2">Belongs to the major facilitator superfamily. Bcr/CmlA family.</text>
</comment>
<feature type="transmembrane region" description="Helical" evidence="8">
    <location>
        <begin position="68"/>
        <end position="86"/>
    </location>
</feature>
<dbReference type="EMBL" id="BMJY01000008">
    <property type="protein sequence ID" value="GGH45307.1"/>
    <property type="molecule type" value="Genomic_DNA"/>
</dbReference>
<evidence type="ECO:0000259" key="9">
    <source>
        <dbReference type="PROSITE" id="PS50850"/>
    </source>
</evidence>
<dbReference type="AlphaFoldDB" id="A0A917IGT2"/>
<dbReference type="Proteomes" id="UP000657592">
    <property type="component" value="Unassembled WGS sequence"/>
</dbReference>
<dbReference type="GO" id="GO:0042910">
    <property type="term" value="F:xenobiotic transmembrane transporter activity"/>
    <property type="evidence" value="ECO:0007669"/>
    <property type="project" value="InterPro"/>
</dbReference>
<evidence type="ECO:0000256" key="6">
    <source>
        <dbReference type="ARBA" id="ARBA00022989"/>
    </source>
</evidence>
<feature type="transmembrane region" description="Helical" evidence="8">
    <location>
        <begin position="268"/>
        <end position="293"/>
    </location>
</feature>
<name>A0A917IGT2_9MICO</name>
<dbReference type="InterPro" id="IPR036259">
    <property type="entry name" value="MFS_trans_sf"/>
</dbReference>
<evidence type="ECO:0000313" key="11">
    <source>
        <dbReference type="Proteomes" id="UP000657592"/>
    </source>
</evidence>
<dbReference type="Pfam" id="PF07690">
    <property type="entry name" value="MFS_1"/>
    <property type="match status" value="1"/>
</dbReference>
<comment type="caution">
    <text evidence="10">The sequence shown here is derived from an EMBL/GenBank/DDBJ whole genome shotgun (WGS) entry which is preliminary data.</text>
</comment>
<sequence length="383" mass="39024">MVVALGLLSAFGPLSMDLYLPALPALVADLRIPDPLGQATMSANMVGLAAGQLLLGPLSDRFGRRRPMLIGLAAFAVLSLACAFAPTIETLLIARAAQGIAGSAGIVIARAVVRDMFTGEESARAFAMLAAVVAIMPIIAPLLGGGLLLVTDWRGLFVALAGIGVLLLALAWITVPDTLAPEHRHAGGVSEQLSEMGRMVRNHRFALSALALGLAGLGLFSYISMGPIVLQEQYGLSPQAFSLVMTVNAVGILIGTQISRRIVGRFGVARLAVGSVAVGAVGATAFTVVALLGLPLPVLLVPLFGTILVHGAMLANVTALALAPFSRGAGAASALLGMTQFGMGALVPPLVSLGGTSAPLMGVCMAAGMLLSLVLLSFLTRRA</sequence>
<evidence type="ECO:0000313" key="10">
    <source>
        <dbReference type="EMBL" id="GGH45307.1"/>
    </source>
</evidence>
<dbReference type="Gene3D" id="1.20.1720.10">
    <property type="entry name" value="Multidrug resistance protein D"/>
    <property type="match status" value="1"/>
</dbReference>
<evidence type="ECO:0000256" key="1">
    <source>
        <dbReference type="ARBA" id="ARBA00004651"/>
    </source>
</evidence>
<evidence type="ECO:0000256" key="4">
    <source>
        <dbReference type="ARBA" id="ARBA00022475"/>
    </source>
</evidence>
<feature type="transmembrane region" description="Helical" evidence="8">
    <location>
        <begin position="125"/>
        <end position="150"/>
    </location>
</feature>
<dbReference type="PANTHER" id="PTHR23502:SF132">
    <property type="entry name" value="POLYAMINE TRANSPORTER 2-RELATED"/>
    <property type="match status" value="1"/>
</dbReference>
<dbReference type="RefSeq" id="WP_229663205.1">
    <property type="nucleotide sequence ID" value="NZ_BMJY01000008.1"/>
</dbReference>
<feature type="transmembrane region" description="Helical" evidence="8">
    <location>
        <begin position="357"/>
        <end position="379"/>
    </location>
</feature>
<dbReference type="PANTHER" id="PTHR23502">
    <property type="entry name" value="MAJOR FACILITATOR SUPERFAMILY"/>
    <property type="match status" value="1"/>
</dbReference>
<dbReference type="InterPro" id="IPR005829">
    <property type="entry name" value="Sugar_transporter_CS"/>
</dbReference>
<dbReference type="FunFam" id="1.20.1720.10:FF:000005">
    <property type="entry name" value="Bcr/CflA family efflux transporter"/>
    <property type="match status" value="1"/>
</dbReference>
<dbReference type="NCBIfam" id="TIGR00710">
    <property type="entry name" value="efflux_Bcr_CflA"/>
    <property type="match status" value="1"/>
</dbReference>
<dbReference type="CDD" id="cd17320">
    <property type="entry name" value="MFS_MdfA_MDR_like"/>
    <property type="match status" value="1"/>
</dbReference>
<proteinExistence type="inferred from homology"/>
<keyword evidence="6 8" id="KW-1133">Transmembrane helix</keyword>
<feature type="domain" description="Major facilitator superfamily (MFS) profile" evidence="9">
    <location>
        <begin position="1"/>
        <end position="383"/>
    </location>
</feature>
<protein>
    <submittedName>
        <fullName evidence="10">Bcr/CflA family drug resistance efflux transporter</fullName>
    </submittedName>
</protein>
<feature type="transmembrane region" description="Helical" evidence="8">
    <location>
        <begin position="299"/>
        <end position="322"/>
    </location>
</feature>
<keyword evidence="11" id="KW-1185">Reference proteome</keyword>
<dbReference type="PROSITE" id="PS50850">
    <property type="entry name" value="MFS"/>
    <property type="match status" value="1"/>
</dbReference>
<reference evidence="10" key="2">
    <citation type="submission" date="2020-09" db="EMBL/GenBank/DDBJ databases">
        <authorList>
            <person name="Sun Q."/>
            <person name="Zhou Y."/>
        </authorList>
    </citation>
    <scope>NUCLEOTIDE SEQUENCE</scope>
    <source>
        <strain evidence="10">CGMCC 1.15794</strain>
    </source>
</reference>
<keyword evidence="4" id="KW-1003">Cell membrane</keyword>
<reference evidence="10" key="1">
    <citation type="journal article" date="2014" name="Int. J. Syst. Evol. Microbiol.">
        <title>Complete genome sequence of Corynebacterium casei LMG S-19264T (=DSM 44701T), isolated from a smear-ripened cheese.</title>
        <authorList>
            <consortium name="US DOE Joint Genome Institute (JGI-PGF)"/>
            <person name="Walter F."/>
            <person name="Albersmeier A."/>
            <person name="Kalinowski J."/>
            <person name="Ruckert C."/>
        </authorList>
    </citation>
    <scope>NUCLEOTIDE SEQUENCE</scope>
    <source>
        <strain evidence="10">CGMCC 1.15794</strain>
    </source>
</reference>
<comment type="subcellular location">
    <subcellularLocation>
        <location evidence="1">Cell membrane</location>
        <topology evidence="1">Multi-pass membrane protein</topology>
    </subcellularLocation>
</comment>
<evidence type="ECO:0000256" key="7">
    <source>
        <dbReference type="ARBA" id="ARBA00023136"/>
    </source>
</evidence>
<evidence type="ECO:0000256" key="3">
    <source>
        <dbReference type="ARBA" id="ARBA00022448"/>
    </source>
</evidence>
<feature type="transmembrane region" description="Helical" evidence="8">
    <location>
        <begin position="329"/>
        <end position="351"/>
    </location>
</feature>
<keyword evidence="5 8" id="KW-0812">Transmembrane</keyword>
<keyword evidence="7 8" id="KW-0472">Membrane</keyword>
<feature type="transmembrane region" description="Helical" evidence="8">
    <location>
        <begin position="205"/>
        <end position="224"/>
    </location>
</feature>
<feature type="transmembrane region" description="Helical" evidence="8">
    <location>
        <begin position="92"/>
        <end position="113"/>
    </location>
</feature>
<gene>
    <name evidence="10" type="primary">tcaB</name>
    <name evidence="10" type="ORF">GCM10010921_20610</name>
</gene>
<dbReference type="InterPro" id="IPR011701">
    <property type="entry name" value="MFS"/>
</dbReference>
<dbReference type="InterPro" id="IPR004812">
    <property type="entry name" value="Efflux_drug-R_Bcr/CmlA"/>
</dbReference>
<keyword evidence="3" id="KW-0813">Transport</keyword>
<feature type="transmembrane region" description="Helical" evidence="8">
    <location>
        <begin position="156"/>
        <end position="175"/>
    </location>
</feature>
<feature type="transmembrane region" description="Helical" evidence="8">
    <location>
        <begin position="236"/>
        <end position="256"/>
    </location>
</feature>
<evidence type="ECO:0000256" key="8">
    <source>
        <dbReference type="SAM" id="Phobius"/>
    </source>
</evidence>
<organism evidence="10 11">
    <name type="scientific">Microbacterium album</name>
    <dbReference type="NCBI Taxonomy" id="2053191"/>
    <lineage>
        <taxon>Bacteria</taxon>
        <taxon>Bacillati</taxon>
        <taxon>Actinomycetota</taxon>
        <taxon>Actinomycetes</taxon>
        <taxon>Micrococcales</taxon>
        <taxon>Microbacteriaceae</taxon>
        <taxon>Microbacterium</taxon>
    </lineage>
</organism>
<dbReference type="SUPFAM" id="SSF103473">
    <property type="entry name" value="MFS general substrate transporter"/>
    <property type="match status" value="1"/>
</dbReference>
<accession>A0A917IGT2</accession>
<feature type="transmembrane region" description="Helical" evidence="8">
    <location>
        <begin position="39"/>
        <end position="56"/>
    </location>
</feature>
<dbReference type="PROSITE" id="PS00216">
    <property type="entry name" value="SUGAR_TRANSPORT_1"/>
    <property type="match status" value="1"/>
</dbReference>
<evidence type="ECO:0000256" key="5">
    <source>
        <dbReference type="ARBA" id="ARBA00022692"/>
    </source>
</evidence>